<accession>A0A7X3CUT0</accession>
<evidence type="ECO:0000313" key="1">
    <source>
        <dbReference type="EMBL" id="MUG73822.1"/>
    </source>
</evidence>
<dbReference type="Proteomes" id="UP000450917">
    <property type="component" value="Unassembled WGS sequence"/>
</dbReference>
<comment type="caution">
    <text evidence="1">The sequence shown here is derived from an EMBL/GenBank/DDBJ whole genome shotgun (WGS) entry which is preliminary data.</text>
</comment>
<reference evidence="1 2" key="1">
    <citation type="submission" date="2019-11" db="EMBL/GenBank/DDBJ databases">
        <title>Draft genome sequences of five Paenibacillus species of dairy origin.</title>
        <authorList>
            <person name="Olajide A.M."/>
            <person name="Chen S."/>
            <person name="Lapointe G."/>
        </authorList>
    </citation>
    <scope>NUCLEOTIDE SEQUENCE [LARGE SCALE GENOMIC DNA]</scope>
    <source>
        <strain evidence="1 2">2CS3</strain>
    </source>
</reference>
<keyword evidence="2" id="KW-1185">Reference proteome</keyword>
<dbReference type="AlphaFoldDB" id="A0A7X3CUT0"/>
<evidence type="ECO:0000313" key="2">
    <source>
        <dbReference type="Proteomes" id="UP000450917"/>
    </source>
</evidence>
<dbReference type="InterPro" id="IPR014852">
    <property type="entry name" value="YwhD"/>
</dbReference>
<proteinExistence type="predicted"/>
<name>A0A7X3CUT0_9BACL</name>
<organism evidence="1 2">
    <name type="scientific">Paenibacillus validus</name>
    <dbReference type="NCBI Taxonomy" id="44253"/>
    <lineage>
        <taxon>Bacteria</taxon>
        <taxon>Bacillati</taxon>
        <taxon>Bacillota</taxon>
        <taxon>Bacilli</taxon>
        <taxon>Bacillales</taxon>
        <taxon>Paenibacillaceae</taxon>
        <taxon>Paenibacillus</taxon>
    </lineage>
</organism>
<evidence type="ECO:0008006" key="3">
    <source>
        <dbReference type="Google" id="ProtNLM"/>
    </source>
</evidence>
<gene>
    <name evidence="1" type="ORF">GNP93_24755</name>
</gene>
<protein>
    <recommendedName>
        <fullName evidence="3">YwhD family protein</fullName>
    </recommendedName>
</protein>
<dbReference type="Pfam" id="PF08741">
    <property type="entry name" value="YwhD"/>
    <property type="match status" value="1"/>
</dbReference>
<dbReference type="EMBL" id="WNZX01000033">
    <property type="protein sequence ID" value="MUG73822.1"/>
    <property type="molecule type" value="Genomic_DNA"/>
</dbReference>
<sequence length="174" mass="19311">MGAGGQANAESGEKKKLPALNIVNKKETKHRGFGQGSIDLSQLSSVIIDGDEAYLDLGALHAKSRVEKGIKFSPNKDEVPNGRPCWIVWVAVDFHEDGKYYAGVTSCEMTVDPDNRRGWKVLADHVNRMDYALKRKIMVDNLGEKEKALLKNLLIENDPGMWERSDESLKTALA</sequence>